<comment type="caution">
    <text evidence="8">The sequence shown here is derived from an EMBL/GenBank/DDBJ whole genome shotgun (WGS) entry which is preliminary data.</text>
</comment>
<feature type="repeat" description="WD" evidence="4">
    <location>
        <begin position="674"/>
        <end position="715"/>
    </location>
</feature>
<comment type="similarity">
    <text evidence="3">Belongs to the WD repeat WDR3/UTP12 family.</text>
</comment>
<reference evidence="8" key="1">
    <citation type="journal article" date="2023" name="bioRxiv">
        <title>Improved chromosome-level genome assembly for marigold (Tagetes erecta).</title>
        <authorList>
            <person name="Jiang F."/>
            <person name="Yuan L."/>
            <person name="Wang S."/>
            <person name="Wang H."/>
            <person name="Xu D."/>
            <person name="Wang A."/>
            <person name="Fan W."/>
        </authorList>
    </citation>
    <scope>NUCLEOTIDE SEQUENCE</scope>
    <source>
        <strain evidence="8">WSJ</strain>
        <tissue evidence="8">Leaf</tissue>
    </source>
</reference>
<feature type="repeat" description="WD" evidence="4">
    <location>
        <begin position="632"/>
        <end position="673"/>
    </location>
</feature>
<dbReference type="FunFam" id="2.130.10.10:FF:001298">
    <property type="entry name" value="WD repeat-containing protein 3 isoform A"/>
    <property type="match status" value="1"/>
</dbReference>
<dbReference type="FunFam" id="2.130.10.10:FF:000157">
    <property type="entry name" value="WD repeat domain 3"/>
    <property type="match status" value="1"/>
</dbReference>
<feature type="region of interest" description="Disordered" evidence="6">
    <location>
        <begin position="362"/>
        <end position="386"/>
    </location>
</feature>
<feature type="region of interest" description="Disordered" evidence="6">
    <location>
        <begin position="1"/>
        <end position="50"/>
    </location>
</feature>
<dbReference type="PANTHER" id="PTHR19853">
    <property type="entry name" value="WD REPEAT CONTAINING PROTEIN 3 WDR3"/>
    <property type="match status" value="1"/>
</dbReference>
<dbReference type="InterPro" id="IPR051570">
    <property type="entry name" value="TBC1_cilium_biogenesis"/>
</dbReference>
<feature type="repeat" description="WD" evidence="4">
    <location>
        <begin position="537"/>
        <end position="578"/>
    </location>
</feature>
<feature type="repeat" description="WD" evidence="4">
    <location>
        <begin position="203"/>
        <end position="244"/>
    </location>
</feature>
<dbReference type="PANTHER" id="PTHR19853:SF0">
    <property type="entry name" value="WD REPEAT-CONTAINING PROTEIN 3"/>
    <property type="match status" value="1"/>
</dbReference>
<name>A0AAD8KUR2_TARER</name>
<dbReference type="FunFam" id="2.130.10.10:FF:001004">
    <property type="entry name" value="Transducin family protein / WD-40 repeat family protein"/>
    <property type="match status" value="1"/>
</dbReference>
<organism evidence="8 9">
    <name type="scientific">Tagetes erecta</name>
    <name type="common">African marigold</name>
    <dbReference type="NCBI Taxonomy" id="13708"/>
    <lineage>
        <taxon>Eukaryota</taxon>
        <taxon>Viridiplantae</taxon>
        <taxon>Streptophyta</taxon>
        <taxon>Embryophyta</taxon>
        <taxon>Tracheophyta</taxon>
        <taxon>Spermatophyta</taxon>
        <taxon>Magnoliopsida</taxon>
        <taxon>eudicotyledons</taxon>
        <taxon>Gunneridae</taxon>
        <taxon>Pentapetalae</taxon>
        <taxon>asterids</taxon>
        <taxon>campanulids</taxon>
        <taxon>Asterales</taxon>
        <taxon>Asteraceae</taxon>
        <taxon>Asteroideae</taxon>
        <taxon>Heliantheae alliance</taxon>
        <taxon>Tageteae</taxon>
        <taxon>Tagetes</taxon>
    </lineage>
</organism>
<feature type="compositionally biased region" description="Basic and acidic residues" evidence="6">
    <location>
        <begin position="372"/>
        <end position="386"/>
    </location>
</feature>
<dbReference type="SUPFAM" id="SSF50978">
    <property type="entry name" value="WD40 repeat-like"/>
    <property type="match status" value="2"/>
</dbReference>
<dbReference type="PROSITE" id="PS50082">
    <property type="entry name" value="WD_REPEATS_2"/>
    <property type="match status" value="9"/>
</dbReference>
<dbReference type="PRINTS" id="PR00320">
    <property type="entry name" value="GPROTEINBRPT"/>
</dbReference>
<dbReference type="InterPro" id="IPR036322">
    <property type="entry name" value="WD40_repeat_dom_sf"/>
</dbReference>
<dbReference type="FunFam" id="2.130.10.10:FF:001845">
    <property type="entry name" value="Transducin family protein / WD-40 repeat family protein"/>
    <property type="match status" value="1"/>
</dbReference>
<dbReference type="PROSITE" id="PS50294">
    <property type="entry name" value="WD_REPEATS_REGION"/>
    <property type="match status" value="8"/>
</dbReference>
<dbReference type="EMBL" id="JAUHHV010000003">
    <property type="protein sequence ID" value="KAK1429457.1"/>
    <property type="molecule type" value="Genomic_DNA"/>
</dbReference>
<dbReference type="SMART" id="SM00320">
    <property type="entry name" value="WD40"/>
    <property type="match status" value="12"/>
</dbReference>
<dbReference type="InterPro" id="IPR020472">
    <property type="entry name" value="WD40_PAC1"/>
</dbReference>
<proteinExistence type="inferred from homology"/>
<evidence type="ECO:0000256" key="1">
    <source>
        <dbReference type="ARBA" id="ARBA00022574"/>
    </source>
</evidence>
<accession>A0AAD8KUR2</accession>
<evidence type="ECO:0000256" key="5">
    <source>
        <dbReference type="SAM" id="Coils"/>
    </source>
</evidence>
<dbReference type="Pfam" id="PF25173">
    <property type="entry name" value="Beta-prop_WDR3_1st"/>
    <property type="match status" value="1"/>
</dbReference>
<feature type="compositionally biased region" description="Basic and acidic residues" evidence="6">
    <location>
        <begin position="978"/>
        <end position="988"/>
    </location>
</feature>
<dbReference type="GO" id="GO:0032040">
    <property type="term" value="C:small-subunit processome"/>
    <property type="evidence" value="ECO:0007669"/>
    <property type="project" value="TreeGrafter"/>
</dbReference>
<keyword evidence="5" id="KW-0175">Coiled coil</keyword>
<dbReference type="GO" id="GO:0030515">
    <property type="term" value="F:snoRNA binding"/>
    <property type="evidence" value="ECO:0007669"/>
    <property type="project" value="TreeGrafter"/>
</dbReference>
<dbReference type="Gene3D" id="2.130.10.10">
    <property type="entry name" value="YVTN repeat-like/Quinoprotein amine dehydrogenase"/>
    <property type="match status" value="4"/>
</dbReference>
<dbReference type="AlphaFoldDB" id="A0AAD8KUR2"/>
<feature type="repeat" description="WD" evidence="4">
    <location>
        <begin position="245"/>
        <end position="279"/>
    </location>
</feature>
<evidence type="ECO:0000313" key="8">
    <source>
        <dbReference type="EMBL" id="KAK1429457.1"/>
    </source>
</evidence>
<gene>
    <name evidence="8" type="ORF">QVD17_11666</name>
</gene>
<dbReference type="GO" id="GO:0030490">
    <property type="term" value="P:maturation of SSU-rRNA"/>
    <property type="evidence" value="ECO:0007669"/>
    <property type="project" value="TreeGrafter"/>
</dbReference>
<keyword evidence="1 4" id="KW-0853">WD repeat</keyword>
<protein>
    <recommendedName>
        <fullName evidence="7">Small-subunit processome Utp12 domain-containing protein</fullName>
    </recommendedName>
</protein>
<keyword evidence="9" id="KW-1185">Reference proteome</keyword>
<feature type="repeat" description="WD" evidence="4">
    <location>
        <begin position="161"/>
        <end position="194"/>
    </location>
</feature>
<evidence type="ECO:0000256" key="3">
    <source>
        <dbReference type="ARBA" id="ARBA00038229"/>
    </source>
</evidence>
<sequence length="1005" mass="111659">MPSLSSVTTPLSESIETGQNKSKLFTQSQNLKPLNPSTQKPQPKQSHRAFETNKRFVMVKSYLRYEPATAFGVIASVDSNICYDNSGKHLLAPALEKVGVWHVRQGVCAKTLTPATQSRGHSIAVTSIATVPSSSCLIASGHADGSIRIWDCERGTCETTLNGHKGATTVLRFNDTGSLLASGSKDNDIVLWDVIGEVGLFRLRGHRDQVTDLAFLDAGKKLVSSSKDKFLRVWDLDTQHCTQIIGGHHSEIWSIDVDSEKRYLVTGSADQELRFYTIKHEITDTQSVSKTGQSVTDGKDSLVENKWESLKLFGEINRQSKDRVATLRFNKSGNLLACQVAGKTVEIYRVLDETESKRKAKRRLNRKKEKKSSKIVEATEKESTDHDDGQLTMVTVPDVFKLLQTIRASKKICSISFSPVTSKNSLATLALSLNNNLLEVYSIDSNSTTKTSAIELQGHRSDVRSVTLSSDSTLLMSTSHNSVKIWNPSTGSCLRTIDSGYGLCSLFVPGNKYAVIGTKSGNLEIIDVRSGISVETVKAHTGSVQSIVQTPDGGGFVTGSTDHDVKFWEYQTTKVSGQDSMHLTVSNVRTLPMNDDVIVLAVSPDGKHIAAALLDCTVKVYYMDTFKFFLTLYGHKLPVLCMDISSDGDLIVTGSADKNIKIWGLDFGDCHKSIFAHADSVTAVKFVRNTHYMFSVGKDRLVKYWDADKFELLLTLEGHHAEVWCISISHRGDFLVTGSHDRSIRRWDRTEEPFFLEEEKEKRLEESFEADLDNSLENRYLPQQELPEEGAVAVAGKKTQETLTATDSIIEALDIAAEELKRKAEHEEEKRRGKGAEFQPNIIMLGLSPSDYILRAVSKVHTNDLEQTLLALPFADALKLLSCLKDWSSNLDKVELVCRIATVLLQVHHNQLVATTSTRPLLALLRDILHARVKECKDTLGFNLAAMDHLKQLMASKSDAPFRDAKTKLLEIRSQQSKRIEARADTKGEKRKKKKQKKDDGHVWS</sequence>
<evidence type="ECO:0000259" key="7">
    <source>
        <dbReference type="Pfam" id="PF04003"/>
    </source>
</evidence>
<evidence type="ECO:0000313" key="9">
    <source>
        <dbReference type="Proteomes" id="UP001229421"/>
    </source>
</evidence>
<feature type="domain" description="Small-subunit processome Utp12" evidence="7">
    <location>
        <begin position="850"/>
        <end position="952"/>
    </location>
</feature>
<feature type="repeat" description="WD" evidence="4">
    <location>
        <begin position="716"/>
        <end position="748"/>
    </location>
</feature>
<dbReference type="Pfam" id="PF25172">
    <property type="entry name" value="Beta-prop_WDR3_2nd"/>
    <property type="match status" value="1"/>
</dbReference>
<evidence type="ECO:0000256" key="4">
    <source>
        <dbReference type="PROSITE-ProRule" id="PRU00221"/>
    </source>
</evidence>
<evidence type="ECO:0000256" key="2">
    <source>
        <dbReference type="ARBA" id="ARBA00022737"/>
    </source>
</evidence>
<dbReference type="InterPro" id="IPR015943">
    <property type="entry name" value="WD40/YVTN_repeat-like_dom_sf"/>
</dbReference>
<dbReference type="Proteomes" id="UP001229421">
    <property type="component" value="Unassembled WGS sequence"/>
</dbReference>
<dbReference type="InterPro" id="IPR001680">
    <property type="entry name" value="WD40_rpt"/>
</dbReference>
<feature type="compositionally biased region" description="Polar residues" evidence="6">
    <location>
        <begin position="1"/>
        <end position="44"/>
    </location>
</feature>
<dbReference type="GO" id="GO:0034388">
    <property type="term" value="C:Pwp2p-containing subcomplex of 90S preribosome"/>
    <property type="evidence" value="ECO:0007669"/>
    <property type="project" value="TreeGrafter"/>
</dbReference>
<dbReference type="InterPro" id="IPR019775">
    <property type="entry name" value="WD40_repeat_CS"/>
</dbReference>
<dbReference type="InterPro" id="IPR007148">
    <property type="entry name" value="SSU_processome_Utp12"/>
</dbReference>
<dbReference type="PROSITE" id="PS00678">
    <property type="entry name" value="WD_REPEATS_1"/>
    <property type="match status" value="2"/>
</dbReference>
<feature type="coiled-coil region" evidence="5">
    <location>
        <begin position="810"/>
        <end position="837"/>
    </location>
</feature>
<evidence type="ECO:0000256" key="6">
    <source>
        <dbReference type="SAM" id="MobiDB-lite"/>
    </source>
</evidence>
<feature type="repeat" description="WD" evidence="4">
    <location>
        <begin position="456"/>
        <end position="496"/>
    </location>
</feature>
<feature type="region of interest" description="Disordered" evidence="6">
    <location>
        <begin position="971"/>
        <end position="1005"/>
    </location>
</feature>
<dbReference type="Pfam" id="PF04003">
    <property type="entry name" value="Utp12"/>
    <property type="match status" value="1"/>
</dbReference>
<feature type="repeat" description="WD" evidence="4">
    <location>
        <begin position="118"/>
        <end position="160"/>
    </location>
</feature>
<keyword evidence="2" id="KW-0677">Repeat</keyword>
<feature type="compositionally biased region" description="Basic residues" evidence="6">
    <location>
        <begin position="362"/>
        <end position="371"/>
    </location>
</feature>
<dbReference type="CDD" id="cd00200">
    <property type="entry name" value="WD40"/>
    <property type="match status" value="2"/>
</dbReference>